<dbReference type="InterPro" id="IPR029472">
    <property type="entry name" value="Copia-like_N"/>
</dbReference>
<keyword evidence="3" id="KW-1185">Reference proteome</keyword>
<accession>A0A830DJJ1</accession>
<organism evidence="2 3">
    <name type="scientific">Phtheirospermum japonicum</name>
    <dbReference type="NCBI Taxonomy" id="374723"/>
    <lineage>
        <taxon>Eukaryota</taxon>
        <taxon>Viridiplantae</taxon>
        <taxon>Streptophyta</taxon>
        <taxon>Embryophyta</taxon>
        <taxon>Tracheophyta</taxon>
        <taxon>Spermatophyta</taxon>
        <taxon>Magnoliopsida</taxon>
        <taxon>eudicotyledons</taxon>
        <taxon>Gunneridae</taxon>
        <taxon>Pentapetalae</taxon>
        <taxon>asterids</taxon>
        <taxon>lamiids</taxon>
        <taxon>Lamiales</taxon>
        <taxon>Orobanchaceae</taxon>
        <taxon>Orobanchaceae incertae sedis</taxon>
        <taxon>Phtheirospermum</taxon>
    </lineage>
</organism>
<dbReference type="PANTHER" id="PTHR47481:SF22">
    <property type="entry name" value="RETROTRANSPOSON GAG DOMAIN-CONTAINING PROTEIN"/>
    <property type="match status" value="1"/>
</dbReference>
<feature type="domain" description="Retrotransposon Copia-like N-terminal" evidence="1">
    <location>
        <begin position="23"/>
        <end position="59"/>
    </location>
</feature>
<gene>
    <name evidence="2" type="ORF">PHJA_002836600</name>
</gene>
<evidence type="ECO:0000259" key="1">
    <source>
        <dbReference type="Pfam" id="PF14244"/>
    </source>
</evidence>
<dbReference type="AlphaFoldDB" id="A0A830DJJ1"/>
<dbReference type="EMBL" id="BMAC01001344">
    <property type="protein sequence ID" value="GFQ06926.1"/>
    <property type="molecule type" value="Genomic_DNA"/>
</dbReference>
<proteinExistence type="predicted"/>
<dbReference type="PANTHER" id="PTHR47481">
    <property type="match status" value="1"/>
</dbReference>
<evidence type="ECO:0000313" key="3">
    <source>
        <dbReference type="Proteomes" id="UP000653305"/>
    </source>
</evidence>
<name>A0A830DJJ1_9LAMI</name>
<dbReference type="OrthoDB" id="913062at2759"/>
<evidence type="ECO:0000313" key="2">
    <source>
        <dbReference type="EMBL" id="GFQ06926.1"/>
    </source>
</evidence>
<comment type="caution">
    <text evidence="2">The sequence shown here is derived from an EMBL/GenBank/DDBJ whole genome shotgun (WGS) entry which is preliminary data.</text>
</comment>
<reference evidence="2" key="1">
    <citation type="submission" date="2020-07" db="EMBL/GenBank/DDBJ databases">
        <title>Ethylene signaling mediates host invasion by parasitic plants.</title>
        <authorList>
            <person name="Yoshida S."/>
        </authorList>
    </citation>
    <scope>NUCLEOTIDE SEQUENCE</scope>
    <source>
        <strain evidence="2">Okayama</strain>
    </source>
</reference>
<protein>
    <recommendedName>
        <fullName evidence="1">Retrotransposon Copia-like N-terminal domain-containing protein</fullName>
    </recommendedName>
</protein>
<dbReference type="Proteomes" id="UP000653305">
    <property type="component" value="Unassembled WGS sequence"/>
</dbReference>
<dbReference type="Pfam" id="PF14244">
    <property type="entry name" value="Retrotran_gag_3"/>
    <property type="match status" value="1"/>
</dbReference>
<sequence length="123" mass="13566">MTTTTESAATTPLVPITTHHYLPIKLTQKNYSSWRAHLIALLTGHDLLGYIKGSFKKPSLLPDGSNATEITHWVRQDNLLLVAIFGSLSPDILRLFHPLPRPLRHGISSPDSVRAVLVPVSIN</sequence>